<dbReference type="AlphaFoldDB" id="A0A1M7YMJ2"/>
<protein>
    <submittedName>
        <fullName evidence="3">Leader peptidase (Prepilin peptidase) / N-methyltransferase</fullName>
    </submittedName>
</protein>
<dbReference type="STRING" id="1121345.SAMN02745217_04327"/>
<dbReference type="GO" id="GO:0032259">
    <property type="term" value="P:methylation"/>
    <property type="evidence" value="ECO:0007669"/>
    <property type="project" value="UniProtKB-KW"/>
</dbReference>
<gene>
    <name evidence="3" type="ORF">SAMN02745217_04327</name>
</gene>
<proteinExistence type="predicted"/>
<reference evidence="3 4" key="1">
    <citation type="submission" date="2016-12" db="EMBL/GenBank/DDBJ databases">
        <authorList>
            <person name="Song W.-J."/>
            <person name="Kurnit D.M."/>
        </authorList>
    </citation>
    <scope>NUCLEOTIDE SEQUENCE [LARGE SCALE GENOMIC DNA]</scope>
    <source>
        <strain evidence="3 4">DSM 12503</strain>
    </source>
</reference>
<keyword evidence="1" id="KW-1133">Transmembrane helix</keyword>
<feature type="transmembrane region" description="Helical" evidence="1">
    <location>
        <begin position="98"/>
        <end position="115"/>
    </location>
</feature>
<feature type="domain" description="Prepilin type IV endopeptidase peptidase" evidence="2">
    <location>
        <begin position="8"/>
        <end position="109"/>
    </location>
</feature>
<evidence type="ECO:0000259" key="2">
    <source>
        <dbReference type="Pfam" id="PF01478"/>
    </source>
</evidence>
<dbReference type="InterPro" id="IPR000045">
    <property type="entry name" value="Prepilin_IV_endopep_pep"/>
</dbReference>
<dbReference type="GO" id="GO:0016020">
    <property type="term" value="C:membrane"/>
    <property type="evidence" value="ECO:0007669"/>
    <property type="project" value="InterPro"/>
</dbReference>
<evidence type="ECO:0000313" key="4">
    <source>
        <dbReference type="Proteomes" id="UP000184612"/>
    </source>
</evidence>
<sequence length="141" mass="15182">MKVLSEILMGLWLLLCGWQDFKEKKISAAILAAGGVVLAVFFAVTGELSVPSRLLGFVIGLLVLLLSKLIRGQIGLGDGIILCITGLCLGFRDNLNLLFYSLTLAAVVSLVLLVLKRAGKKDTIPFIPFVFLSYLGGLFLL</sequence>
<dbReference type="Pfam" id="PF01478">
    <property type="entry name" value="Peptidase_A24"/>
    <property type="match status" value="1"/>
</dbReference>
<accession>A0A1M7YMJ2</accession>
<keyword evidence="1" id="KW-0472">Membrane</keyword>
<evidence type="ECO:0000256" key="1">
    <source>
        <dbReference type="SAM" id="Phobius"/>
    </source>
</evidence>
<dbReference type="Proteomes" id="UP000184612">
    <property type="component" value="Unassembled WGS sequence"/>
</dbReference>
<dbReference type="RefSeq" id="WP_175562123.1">
    <property type="nucleotide sequence ID" value="NZ_FRFD01000015.1"/>
</dbReference>
<feature type="transmembrane region" description="Helical" evidence="1">
    <location>
        <begin position="74"/>
        <end position="92"/>
    </location>
</feature>
<name>A0A1M7YMJ2_9FIRM</name>
<dbReference type="Gene3D" id="1.20.120.1220">
    <property type="match status" value="1"/>
</dbReference>
<keyword evidence="3" id="KW-0489">Methyltransferase</keyword>
<organism evidence="3 4">
    <name type="scientific">Anaerocolumna xylanovorans DSM 12503</name>
    <dbReference type="NCBI Taxonomy" id="1121345"/>
    <lineage>
        <taxon>Bacteria</taxon>
        <taxon>Bacillati</taxon>
        <taxon>Bacillota</taxon>
        <taxon>Clostridia</taxon>
        <taxon>Lachnospirales</taxon>
        <taxon>Lachnospiraceae</taxon>
        <taxon>Anaerocolumna</taxon>
    </lineage>
</organism>
<dbReference type="EMBL" id="FRFD01000015">
    <property type="protein sequence ID" value="SHO53859.1"/>
    <property type="molecule type" value="Genomic_DNA"/>
</dbReference>
<keyword evidence="4" id="KW-1185">Reference proteome</keyword>
<dbReference type="GO" id="GO:0008168">
    <property type="term" value="F:methyltransferase activity"/>
    <property type="evidence" value="ECO:0007669"/>
    <property type="project" value="UniProtKB-KW"/>
</dbReference>
<keyword evidence="1" id="KW-0812">Transmembrane</keyword>
<feature type="transmembrane region" description="Helical" evidence="1">
    <location>
        <begin position="122"/>
        <end position="140"/>
    </location>
</feature>
<feature type="transmembrane region" description="Helical" evidence="1">
    <location>
        <begin position="26"/>
        <end position="44"/>
    </location>
</feature>
<keyword evidence="3" id="KW-0808">Transferase</keyword>
<evidence type="ECO:0000313" key="3">
    <source>
        <dbReference type="EMBL" id="SHO53859.1"/>
    </source>
</evidence>
<dbReference type="GO" id="GO:0004190">
    <property type="term" value="F:aspartic-type endopeptidase activity"/>
    <property type="evidence" value="ECO:0007669"/>
    <property type="project" value="InterPro"/>
</dbReference>